<dbReference type="InterPro" id="IPR017871">
    <property type="entry name" value="ABC_transporter-like_CS"/>
</dbReference>
<evidence type="ECO:0000313" key="9">
    <source>
        <dbReference type="EMBL" id="KNE54641.1"/>
    </source>
</evidence>
<evidence type="ECO:0000256" key="3">
    <source>
        <dbReference type="ARBA" id="ARBA00022692"/>
    </source>
</evidence>
<dbReference type="STRING" id="578462.A0A0L0RX60"/>
<keyword evidence="2" id="KW-0813">Transport</keyword>
<dbReference type="GO" id="GO:0005319">
    <property type="term" value="F:lipid transporter activity"/>
    <property type="evidence" value="ECO:0007669"/>
    <property type="project" value="TreeGrafter"/>
</dbReference>
<dbReference type="VEuPathDB" id="FungiDB:AMAG_17691"/>
<dbReference type="PANTHER" id="PTHR19229:SF205">
    <property type="entry name" value="ABC TRANSPORTER A FAMILY MEMBER 1-RELATED"/>
    <property type="match status" value="1"/>
</dbReference>
<evidence type="ECO:0000256" key="1">
    <source>
        <dbReference type="ARBA" id="ARBA00004141"/>
    </source>
</evidence>
<name>A0A0L0RX60_ALLM3</name>
<evidence type="ECO:0000256" key="7">
    <source>
        <dbReference type="ARBA" id="ARBA00023136"/>
    </source>
</evidence>
<evidence type="ECO:0000256" key="2">
    <source>
        <dbReference type="ARBA" id="ARBA00022448"/>
    </source>
</evidence>
<evidence type="ECO:0000256" key="4">
    <source>
        <dbReference type="ARBA" id="ARBA00022741"/>
    </source>
</evidence>
<evidence type="ECO:0000259" key="8">
    <source>
        <dbReference type="PROSITE" id="PS50893"/>
    </source>
</evidence>
<dbReference type="EMBL" id="GG745328">
    <property type="protein sequence ID" value="KNE54641.1"/>
    <property type="molecule type" value="Genomic_DNA"/>
</dbReference>
<dbReference type="Gene3D" id="3.40.50.300">
    <property type="entry name" value="P-loop containing nucleotide triphosphate hydrolases"/>
    <property type="match status" value="1"/>
</dbReference>
<reference evidence="9 10" key="1">
    <citation type="submission" date="2009-11" db="EMBL/GenBank/DDBJ databases">
        <title>Annotation of Allomyces macrogynus ATCC 38327.</title>
        <authorList>
            <consortium name="The Broad Institute Genome Sequencing Platform"/>
            <person name="Russ C."/>
            <person name="Cuomo C."/>
            <person name="Burger G."/>
            <person name="Gray M.W."/>
            <person name="Holland P.W.H."/>
            <person name="King N."/>
            <person name="Lang F.B.F."/>
            <person name="Roger A.J."/>
            <person name="Ruiz-Trillo I."/>
            <person name="Young S.K."/>
            <person name="Zeng Q."/>
            <person name="Gargeya S."/>
            <person name="Fitzgerald M."/>
            <person name="Haas B."/>
            <person name="Abouelleil A."/>
            <person name="Alvarado L."/>
            <person name="Arachchi H.M."/>
            <person name="Berlin A."/>
            <person name="Chapman S.B."/>
            <person name="Gearin G."/>
            <person name="Goldberg J."/>
            <person name="Griggs A."/>
            <person name="Gujja S."/>
            <person name="Hansen M."/>
            <person name="Heiman D."/>
            <person name="Howarth C."/>
            <person name="Larimer J."/>
            <person name="Lui A."/>
            <person name="MacDonald P.J.P."/>
            <person name="McCowen C."/>
            <person name="Montmayeur A."/>
            <person name="Murphy C."/>
            <person name="Neiman D."/>
            <person name="Pearson M."/>
            <person name="Priest M."/>
            <person name="Roberts A."/>
            <person name="Saif S."/>
            <person name="Shea T."/>
            <person name="Sisk P."/>
            <person name="Stolte C."/>
            <person name="Sykes S."/>
            <person name="Wortman J."/>
            <person name="Nusbaum C."/>
            <person name="Birren B."/>
        </authorList>
    </citation>
    <scope>NUCLEOTIDE SEQUENCE [LARGE SCALE GENOMIC DNA]</scope>
    <source>
        <strain evidence="9 10">ATCC 38327</strain>
    </source>
</reference>
<dbReference type="GO" id="GO:0016020">
    <property type="term" value="C:membrane"/>
    <property type="evidence" value="ECO:0007669"/>
    <property type="project" value="UniProtKB-SubCell"/>
</dbReference>
<protein>
    <recommendedName>
        <fullName evidence="8">ABC transporter domain-containing protein</fullName>
    </recommendedName>
</protein>
<keyword evidence="10" id="KW-1185">Reference proteome</keyword>
<comment type="subcellular location">
    <subcellularLocation>
        <location evidence="1">Membrane</location>
        <topology evidence="1">Multi-pass membrane protein</topology>
    </subcellularLocation>
</comment>
<dbReference type="OrthoDB" id="8061355at2759"/>
<dbReference type="InterPro" id="IPR026082">
    <property type="entry name" value="ABCA"/>
</dbReference>
<dbReference type="SUPFAM" id="SSF52540">
    <property type="entry name" value="P-loop containing nucleoside triphosphate hydrolases"/>
    <property type="match status" value="1"/>
</dbReference>
<dbReference type="GO" id="GO:0016887">
    <property type="term" value="F:ATP hydrolysis activity"/>
    <property type="evidence" value="ECO:0007669"/>
    <property type="project" value="InterPro"/>
</dbReference>
<accession>A0A0L0RX60</accession>
<evidence type="ECO:0000313" key="10">
    <source>
        <dbReference type="Proteomes" id="UP000054350"/>
    </source>
</evidence>
<keyword evidence="7" id="KW-0472">Membrane</keyword>
<dbReference type="GO" id="GO:0005524">
    <property type="term" value="F:ATP binding"/>
    <property type="evidence" value="ECO:0007669"/>
    <property type="project" value="UniProtKB-KW"/>
</dbReference>
<dbReference type="PROSITE" id="PS50893">
    <property type="entry name" value="ABC_TRANSPORTER_2"/>
    <property type="match status" value="1"/>
</dbReference>
<feature type="domain" description="ABC transporter" evidence="8">
    <location>
        <begin position="148"/>
        <end position="386"/>
    </location>
</feature>
<dbReference type="GO" id="GO:0140359">
    <property type="term" value="F:ABC-type transporter activity"/>
    <property type="evidence" value="ECO:0007669"/>
    <property type="project" value="InterPro"/>
</dbReference>
<organism evidence="9 10">
    <name type="scientific">Allomyces macrogynus (strain ATCC 38327)</name>
    <name type="common">Allomyces javanicus var. macrogynus</name>
    <dbReference type="NCBI Taxonomy" id="578462"/>
    <lineage>
        <taxon>Eukaryota</taxon>
        <taxon>Fungi</taxon>
        <taxon>Fungi incertae sedis</taxon>
        <taxon>Blastocladiomycota</taxon>
        <taxon>Blastocladiomycetes</taxon>
        <taxon>Blastocladiales</taxon>
        <taxon>Blastocladiaceae</taxon>
        <taxon>Allomyces</taxon>
    </lineage>
</organism>
<dbReference type="OMA" id="CMTINDI"/>
<dbReference type="Proteomes" id="UP000054350">
    <property type="component" value="Unassembled WGS sequence"/>
</dbReference>
<dbReference type="AlphaFoldDB" id="A0A0L0RX60"/>
<dbReference type="PANTHER" id="PTHR19229">
    <property type="entry name" value="ATP-BINDING CASSETTE TRANSPORTER SUBFAMILY A ABCA"/>
    <property type="match status" value="1"/>
</dbReference>
<evidence type="ECO:0000256" key="6">
    <source>
        <dbReference type="ARBA" id="ARBA00022989"/>
    </source>
</evidence>
<dbReference type="FunFam" id="3.40.50.300:FF:000665">
    <property type="entry name" value="ABC transporter A family member 2"/>
    <property type="match status" value="1"/>
</dbReference>
<keyword evidence="3" id="KW-0812">Transmembrane</keyword>
<sequence>MSISAMTTGKFDVLTGTTIKGPGFQWGDLYRKLPSNVLPVYSTDGAAVDVPVPATFFYLMLMNIGVYSLLTWYLDKVIPDEYGRRYAPYFFLTPSYWGFGGNESTALNEFIDNNLPLGDREEFRVLDEDEDVAEERKRAFDRDLHVPMRIGNLRKVYRNNWFGTSKLDKVAVRSLCLTLEEGKLFALLGQNGAGKSTTMSCLSGLTPPTAGDAICFGASVTKNMDKIRSQMGICPQHDILFDSLTPVEHIELFGGLKNLSRAEIKKVTDERLEAVKLTKVKDHHSSTFSGGMKRRLSVVISTIGDPAIVFLDEPTTGMDPVNRRHVWSFLEEFKKGRIVVLTTHSMYEADILGDQIGIMVRGRMRALGSGIRLKNKFGAGYQVALTCTSSEKIARAKALVAREIPEAELQDDSAGSLMYRMPNSVTSKIPAFVKVLEGPEGKAIIESWGLSQTTLEEVFLKLIREATD</sequence>
<keyword evidence="6" id="KW-1133">Transmembrane helix</keyword>
<keyword evidence="4" id="KW-0547">Nucleotide-binding</keyword>
<proteinExistence type="predicted"/>
<dbReference type="InterPro" id="IPR027417">
    <property type="entry name" value="P-loop_NTPase"/>
</dbReference>
<dbReference type="InterPro" id="IPR003439">
    <property type="entry name" value="ABC_transporter-like_ATP-bd"/>
</dbReference>
<dbReference type="PROSITE" id="PS00211">
    <property type="entry name" value="ABC_TRANSPORTER_1"/>
    <property type="match status" value="1"/>
</dbReference>
<dbReference type="CDD" id="cd03263">
    <property type="entry name" value="ABC_subfamily_A"/>
    <property type="match status" value="1"/>
</dbReference>
<dbReference type="InterPro" id="IPR003593">
    <property type="entry name" value="AAA+_ATPase"/>
</dbReference>
<gene>
    <name evidence="9" type="ORF">AMAG_17691</name>
</gene>
<evidence type="ECO:0000256" key="5">
    <source>
        <dbReference type="ARBA" id="ARBA00022840"/>
    </source>
</evidence>
<dbReference type="SMART" id="SM00382">
    <property type="entry name" value="AAA"/>
    <property type="match status" value="1"/>
</dbReference>
<keyword evidence="5" id="KW-0067">ATP-binding</keyword>
<reference evidence="10" key="2">
    <citation type="submission" date="2009-11" db="EMBL/GenBank/DDBJ databases">
        <title>The Genome Sequence of Allomyces macrogynus strain ATCC 38327.</title>
        <authorList>
            <consortium name="The Broad Institute Genome Sequencing Platform"/>
            <person name="Russ C."/>
            <person name="Cuomo C."/>
            <person name="Shea T."/>
            <person name="Young S.K."/>
            <person name="Zeng Q."/>
            <person name="Koehrsen M."/>
            <person name="Haas B."/>
            <person name="Borodovsky M."/>
            <person name="Guigo R."/>
            <person name="Alvarado L."/>
            <person name="Berlin A."/>
            <person name="Borenstein D."/>
            <person name="Chen Z."/>
            <person name="Engels R."/>
            <person name="Freedman E."/>
            <person name="Gellesch M."/>
            <person name="Goldberg J."/>
            <person name="Griggs A."/>
            <person name="Gujja S."/>
            <person name="Heiman D."/>
            <person name="Hepburn T."/>
            <person name="Howarth C."/>
            <person name="Jen D."/>
            <person name="Larson L."/>
            <person name="Lewis B."/>
            <person name="Mehta T."/>
            <person name="Park D."/>
            <person name="Pearson M."/>
            <person name="Roberts A."/>
            <person name="Saif S."/>
            <person name="Shenoy N."/>
            <person name="Sisk P."/>
            <person name="Stolte C."/>
            <person name="Sykes S."/>
            <person name="Walk T."/>
            <person name="White J."/>
            <person name="Yandava C."/>
            <person name="Burger G."/>
            <person name="Gray M.W."/>
            <person name="Holland P.W.H."/>
            <person name="King N."/>
            <person name="Lang F.B.F."/>
            <person name="Roger A.J."/>
            <person name="Ruiz-Trillo I."/>
            <person name="Lander E."/>
            <person name="Nusbaum C."/>
        </authorList>
    </citation>
    <scope>NUCLEOTIDE SEQUENCE [LARGE SCALE GENOMIC DNA]</scope>
    <source>
        <strain evidence="10">ATCC 38327</strain>
    </source>
</reference>
<dbReference type="Pfam" id="PF00005">
    <property type="entry name" value="ABC_tran"/>
    <property type="match status" value="1"/>
</dbReference>